<dbReference type="GO" id="GO:0072344">
    <property type="term" value="P:rescue of stalled ribosome"/>
    <property type="evidence" value="ECO:0007669"/>
    <property type="project" value="TreeGrafter"/>
</dbReference>
<dbReference type="PANTHER" id="PTHR15239">
    <property type="entry name" value="NUCLEAR EXPORT MEDIATOR FACTOR NEMF"/>
    <property type="match status" value="1"/>
</dbReference>
<dbReference type="Gene3D" id="2.30.310.10">
    <property type="entry name" value="ibrinogen binding protein from staphylococcus aureus domain"/>
    <property type="match status" value="1"/>
</dbReference>
<dbReference type="GO" id="GO:1990112">
    <property type="term" value="C:RQC complex"/>
    <property type="evidence" value="ECO:0007669"/>
    <property type="project" value="TreeGrafter"/>
</dbReference>
<feature type="region of interest" description="Disordered" evidence="1">
    <location>
        <begin position="576"/>
        <end position="618"/>
    </location>
</feature>
<dbReference type="Proteomes" id="UP000324585">
    <property type="component" value="Unassembled WGS sequence"/>
</dbReference>
<evidence type="ECO:0000313" key="3">
    <source>
        <dbReference type="EMBL" id="KAA8495110.1"/>
    </source>
</evidence>
<organism evidence="3 4">
    <name type="scientific">Porphyridium purpureum</name>
    <name type="common">Red alga</name>
    <name type="synonym">Porphyridium cruentum</name>
    <dbReference type="NCBI Taxonomy" id="35688"/>
    <lineage>
        <taxon>Eukaryota</taxon>
        <taxon>Rhodophyta</taxon>
        <taxon>Bangiophyceae</taxon>
        <taxon>Porphyridiales</taxon>
        <taxon>Porphyridiaceae</taxon>
        <taxon>Porphyridium</taxon>
    </lineage>
</organism>
<dbReference type="GO" id="GO:0043023">
    <property type="term" value="F:ribosomal large subunit binding"/>
    <property type="evidence" value="ECO:0007669"/>
    <property type="project" value="TreeGrafter"/>
</dbReference>
<reference evidence="4" key="1">
    <citation type="journal article" date="2019" name="Nat. Commun.">
        <title>Expansion of phycobilisome linker gene families in mesophilic red algae.</title>
        <authorList>
            <person name="Lee J."/>
            <person name="Kim D."/>
            <person name="Bhattacharya D."/>
            <person name="Yoon H.S."/>
        </authorList>
    </citation>
    <scope>NUCLEOTIDE SEQUENCE [LARGE SCALE GENOMIC DNA]</scope>
    <source>
        <strain evidence="4">CCMP 1328</strain>
    </source>
</reference>
<dbReference type="GO" id="GO:0000049">
    <property type="term" value="F:tRNA binding"/>
    <property type="evidence" value="ECO:0007669"/>
    <property type="project" value="TreeGrafter"/>
</dbReference>
<keyword evidence="4" id="KW-1185">Reference proteome</keyword>
<protein>
    <submittedName>
        <fullName evidence="3">Protein YloA</fullName>
    </submittedName>
</protein>
<dbReference type="OrthoDB" id="436717at2759"/>
<evidence type="ECO:0000313" key="4">
    <source>
        <dbReference type="Proteomes" id="UP000324585"/>
    </source>
</evidence>
<dbReference type="Pfam" id="PF05833">
    <property type="entry name" value="NFACT_N"/>
    <property type="match status" value="1"/>
</dbReference>
<dbReference type="InterPro" id="IPR051608">
    <property type="entry name" value="RQC_Subunit_NEMF"/>
</dbReference>
<dbReference type="PANTHER" id="PTHR15239:SF6">
    <property type="entry name" value="RIBOSOME QUALITY CONTROL COMPLEX SUBUNIT NEMF"/>
    <property type="match status" value="1"/>
</dbReference>
<name>A0A5J4YW12_PORPP</name>
<feature type="compositionally biased region" description="Basic residues" evidence="1">
    <location>
        <begin position="595"/>
        <end position="612"/>
    </location>
</feature>
<evidence type="ECO:0000256" key="1">
    <source>
        <dbReference type="SAM" id="MobiDB-lite"/>
    </source>
</evidence>
<gene>
    <name evidence="3" type="ORF">FVE85_3351</name>
</gene>
<proteinExistence type="predicted"/>
<evidence type="ECO:0000259" key="2">
    <source>
        <dbReference type="Pfam" id="PF05670"/>
    </source>
</evidence>
<sequence length="765" mass="83821">MRRSWQRDSVSSAARETVCFVDALAGNLALGPRRNGTQPASSAQKVGCGELYRCASTVGVKKRARAAIRLRCVVPVLQTAVEALNVPREEKGTAKVQAMDFATIAAVLAEISDSVVPSKLETVFQVSASKLALGLRTQEKRWWLYLCWHASYGHVALSEQGPANNSSARNAKATKEDQNYSLSATLRALLAGQVLARVGVSAPYERVLKLEFAPRPAEQTEWVLYLELFGGGRSNLVLVDQAGSIRACGRQVSVKRAQRPLQVGAEYQPLVPASTPDPTNFMDMHTWKQHLIQLGTGSVFSRTLVRCFSGVSPSLANAMLMGTGIHPRDTLTEHLSEEQWNLVFSHWSRWLALLSGGALSNARYSPVELPDIQAERAGFKYCVDTFGLRDAAGVDANSSEQGAPVSALVGKYYGAFERVEEFERVRRSVCQRLDAVQKKVDSRIAGFEARMKDAAEIDELRTRADKILSFAHEWTAGDTRLTYRDTQGAEELIEIPTDCTDVVAFATSLHKQSSKLARAVDKVVPLLEESRLDRDYLDHIRWAVSDLTARTEAELHAMREIETEVLERLSTRAPGGIVRNARPDEAMGSGGEKKSLKKQTVKKASGKAKQANKAKASSGGVSLDDFLTVPIPVWVNNEEEAEERLSSSGSKFVIVGRNNRQNDAVSFRLARSSDIWFHATVPGAHVLLRMSSGDAASAREIEFAASVAAYFSRARDAGDVAVVYCSPKNLRRAGAPGMVTFSNEKQTRGRPMLVRDLVEQQMLAA</sequence>
<dbReference type="EMBL" id="VRMN01000004">
    <property type="protein sequence ID" value="KAA8495110.1"/>
    <property type="molecule type" value="Genomic_DNA"/>
</dbReference>
<dbReference type="AlphaFoldDB" id="A0A5J4YW12"/>
<dbReference type="InterPro" id="IPR008532">
    <property type="entry name" value="NFACT_RNA-bd"/>
</dbReference>
<comment type="caution">
    <text evidence="3">The sequence shown here is derived from an EMBL/GenBank/DDBJ whole genome shotgun (WGS) entry which is preliminary data.</text>
</comment>
<accession>A0A5J4YW12</accession>
<dbReference type="OMA" id="IPGERIM"/>
<dbReference type="Pfam" id="PF05670">
    <property type="entry name" value="NFACT-R_1"/>
    <property type="match status" value="1"/>
</dbReference>
<feature type="domain" description="NFACT RNA-binding" evidence="2">
    <location>
        <begin position="647"/>
        <end position="738"/>
    </location>
</feature>